<gene>
    <name evidence="1" type="ORF">Cenrod_1561</name>
</gene>
<keyword evidence="2" id="KW-1185">Reference proteome</keyword>
<dbReference type="EMBL" id="CP004885">
    <property type="protein sequence ID" value="AGX87646.1"/>
    <property type="molecule type" value="Genomic_DNA"/>
</dbReference>
<dbReference type="HOGENOM" id="CLU_2449164_0_0_4"/>
<dbReference type="AlphaFoldDB" id="U5N7V9"/>
<reference evidence="1 2" key="1">
    <citation type="journal article" date="2013" name="Genome Biol.">
        <title>Genomic analysis reveals key aspects of prokaryotic symbiosis in the phototrophic consortium "Chlorochromatium aggregatum".</title>
        <authorList>
            <person name="Liu Z."/>
            <person name="Muller J."/>
            <person name="Li T."/>
            <person name="Alvey R.M."/>
            <person name="Vogl K."/>
            <person name="Frigaard N.U."/>
            <person name="Rockwell N.C."/>
            <person name="Boyd E.S."/>
            <person name="Tomsho L.P."/>
            <person name="Schuster S.C."/>
            <person name="Henke P."/>
            <person name="Rohde M."/>
            <person name="Overmann J."/>
            <person name="Bryant D.A."/>
        </authorList>
    </citation>
    <scope>NUCLEOTIDE SEQUENCE [LARGE SCALE GENOMIC DNA]</scope>
    <source>
        <strain evidence="1">CR</strain>
    </source>
</reference>
<evidence type="ECO:0000313" key="2">
    <source>
        <dbReference type="Proteomes" id="UP000017184"/>
    </source>
</evidence>
<evidence type="ECO:0000313" key="1">
    <source>
        <dbReference type="EMBL" id="AGX87646.1"/>
    </source>
</evidence>
<protein>
    <submittedName>
        <fullName evidence="1">Uncharacterized protein</fullName>
    </submittedName>
</protein>
<dbReference type="KEGG" id="cbx:Cenrod_1561"/>
<name>U5N7V9_9BURK</name>
<organism evidence="1 2">
    <name type="scientific">Candidatus Symbiobacter mobilis CR</name>
    <dbReference type="NCBI Taxonomy" id="946483"/>
    <lineage>
        <taxon>Bacteria</taxon>
        <taxon>Pseudomonadati</taxon>
        <taxon>Pseudomonadota</taxon>
        <taxon>Betaproteobacteria</taxon>
        <taxon>Burkholderiales</taxon>
        <taxon>Comamonadaceae</taxon>
    </lineage>
</organism>
<proteinExistence type="predicted"/>
<sequence length="89" mass="10535">MTENDFLEVIDLQMDMANIHRDIFMECIDDDDLSPENSLAVIMASQFLWLYYKFKALWHKSIALEDLLTKKEPSMVCFLQQILKCLCNR</sequence>
<dbReference type="Proteomes" id="UP000017184">
    <property type="component" value="Chromosome"/>
</dbReference>
<dbReference type="RefSeq" id="WP_022773421.1">
    <property type="nucleotide sequence ID" value="NC_022576.1"/>
</dbReference>
<accession>U5N7V9</accession>
<dbReference type="STRING" id="946483.Cenrod_1561"/>